<dbReference type="GO" id="GO:0035438">
    <property type="term" value="F:cyclic-di-GMP binding"/>
    <property type="evidence" value="ECO:0007669"/>
    <property type="project" value="InterPro"/>
</dbReference>
<dbReference type="SUPFAM" id="SSF141371">
    <property type="entry name" value="PilZ domain-like"/>
    <property type="match status" value="1"/>
</dbReference>
<name>A0A8J7JK08_9BACT</name>
<dbReference type="Pfam" id="PF07238">
    <property type="entry name" value="PilZ"/>
    <property type="match status" value="1"/>
</dbReference>
<comment type="caution">
    <text evidence="2">The sequence shown here is derived from an EMBL/GenBank/DDBJ whole genome shotgun (WGS) entry which is preliminary data.</text>
</comment>
<sequence length="126" mass="14257">MELRRFHRMTYTAPALLTCNNLTYEGRLGNISLQGALVSANEGLMVTPGDRCTVEIHPEDAEKPLLMYAEVIHSFYSMVGVKFLLTEEEEERLYLLLQGITPEPDKLKHEWEHVLHGDGQQGESSA</sequence>
<reference evidence="2" key="1">
    <citation type="submission" date="2020-12" db="EMBL/GenBank/DDBJ databases">
        <title>Geomonas sp. Red875, isolated from river sediment.</title>
        <authorList>
            <person name="Xu Z."/>
            <person name="Zhang Z."/>
            <person name="Masuda Y."/>
            <person name="Itoh H."/>
            <person name="Senoo K."/>
        </authorList>
    </citation>
    <scope>NUCLEOTIDE SEQUENCE</scope>
    <source>
        <strain evidence="2">Red875</strain>
    </source>
</reference>
<evidence type="ECO:0000313" key="3">
    <source>
        <dbReference type="Proteomes" id="UP000636888"/>
    </source>
</evidence>
<evidence type="ECO:0000259" key="1">
    <source>
        <dbReference type="Pfam" id="PF07238"/>
    </source>
</evidence>
<dbReference type="InterPro" id="IPR009875">
    <property type="entry name" value="PilZ_domain"/>
</dbReference>
<dbReference type="RefSeq" id="WP_199382305.1">
    <property type="nucleotide sequence ID" value="NZ_JAEMHM010000002.1"/>
</dbReference>
<dbReference type="Gene3D" id="2.40.10.220">
    <property type="entry name" value="predicted glycosyltransferase like domains"/>
    <property type="match status" value="1"/>
</dbReference>
<proteinExistence type="predicted"/>
<dbReference type="Proteomes" id="UP000636888">
    <property type="component" value="Unassembled WGS sequence"/>
</dbReference>
<gene>
    <name evidence="2" type="ORF">JFN93_01925</name>
</gene>
<evidence type="ECO:0000313" key="2">
    <source>
        <dbReference type="EMBL" id="MBJ6723455.1"/>
    </source>
</evidence>
<accession>A0A8J7JK08</accession>
<organism evidence="2 3">
    <name type="scientific">Geomesophilobacter sediminis</name>
    <dbReference type="NCBI Taxonomy" id="2798584"/>
    <lineage>
        <taxon>Bacteria</taxon>
        <taxon>Pseudomonadati</taxon>
        <taxon>Thermodesulfobacteriota</taxon>
        <taxon>Desulfuromonadia</taxon>
        <taxon>Geobacterales</taxon>
        <taxon>Geobacteraceae</taxon>
        <taxon>Geomesophilobacter</taxon>
    </lineage>
</organism>
<dbReference type="AlphaFoldDB" id="A0A8J7JK08"/>
<dbReference type="EMBL" id="JAEMHM010000002">
    <property type="protein sequence ID" value="MBJ6723455.1"/>
    <property type="molecule type" value="Genomic_DNA"/>
</dbReference>
<feature type="domain" description="PilZ" evidence="1">
    <location>
        <begin position="3"/>
        <end position="92"/>
    </location>
</feature>
<keyword evidence="3" id="KW-1185">Reference proteome</keyword>
<protein>
    <submittedName>
        <fullName evidence="2">PilZ domain-containing protein</fullName>
    </submittedName>
</protein>